<comment type="caution">
    <text evidence="1">The sequence shown here is derived from an EMBL/GenBank/DDBJ whole genome shotgun (WGS) entry which is preliminary data.</text>
</comment>
<protein>
    <submittedName>
        <fullName evidence="1">Uncharacterized protein</fullName>
    </submittedName>
</protein>
<reference evidence="1" key="1">
    <citation type="journal article" date="2015" name="Nature">
        <title>Complex archaea that bridge the gap between prokaryotes and eukaryotes.</title>
        <authorList>
            <person name="Spang A."/>
            <person name="Saw J.H."/>
            <person name="Jorgensen S.L."/>
            <person name="Zaremba-Niedzwiedzka K."/>
            <person name="Martijn J."/>
            <person name="Lind A.E."/>
            <person name="van Eijk R."/>
            <person name="Schleper C."/>
            <person name="Guy L."/>
            <person name="Ettema T.J."/>
        </authorList>
    </citation>
    <scope>NUCLEOTIDE SEQUENCE</scope>
</reference>
<sequence>MKGEIQAGHIGLNQFELKVQPGPTTIVFTEISGMPSETTSIELPDRTQATGGEETVNEFTAMLPMHHDVERIFMDVWHQEGRDPVIPTYKRVGTMLFRNIHDDKTVAYELIGLWISNRVLPDVDMANDGEMAKIEYTFKYDSIIPLP</sequence>
<dbReference type="AlphaFoldDB" id="A0A0F9WMT3"/>
<organism evidence="1">
    <name type="scientific">marine sediment metagenome</name>
    <dbReference type="NCBI Taxonomy" id="412755"/>
    <lineage>
        <taxon>unclassified sequences</taxon>
        <taxon>metagenomes</taxon>
        <taxon>ecological metagenomes</taxon>
    </lineage>
</organism>
<accession>A0A0F9WMT3</accession>
<gene>
    <name evidence="1" type="ORF">LCGC14_0334410</name>
</gene>
<name>A0A0F9WMT3_9ZZZZ</name>
<proteinExistence type="predicted"/>
<dbReference type="EMBL" id="LAZR01000239">
    <property type="protein sequence ID" value="KKN79933.1"/>
    <property type="molecule type" value="Genomic_DNA"/>
</dbReference>
<evidence type="ECO:0000313" key="1">
    <source>
        <dbReference type="EMBL" id="KKN79933.1"/>
    </source>
</evidence>